<dbReference type="InterPro" id="IPR043129">
    <property type="entry name" value="ATPase_NBD"/>
</dbReference>
<dbReference type="PANTHER" id="PTHR19375">
    <property type="entry name" value="HEAT SHOCK PROTEIN 70KDA"/>
    <property type="match status" value="1"/>
</dbReference>
<proteinExistence type="inferred from homology"/>
<evidence type="ECO:0000313" key="4">
    <source>
        <dbReference type="Proteomes" id="UP000887578"/>
    </source>
</evidence>
<dbReference type="PROSITE" id="PS00297">
    <property type="entry name" value="HSP70_1"/>
    <property type="match status" value="1"/>
</dbReference>
<dbReference type="Gene3D" id="3.90.640.10">
    <property type="entry name" value="Actin, Chain A, domain 4"/>
    <property type="match status" value="2"/>
</dbReference>
<evidence type="ECO:0000256" key="3">
    <source>
        <dbReference type="ARBA" id="ARBA00022840"/>
    </source>
</evidence>
<dbReference type="Gene3D" id="3.30.420.40">
    <property type="match status" value="4"/>
</dbReference>
<accession>A0A914PBL1</accession>
<comment type="similarity">
    <text evidence="1">Belongs to the heat shock protein 70 family.</text>
</comment>
<dbReference type="SUPFAM" id="SSF53067">
    <property type="entry name" value="Actin-like ATPase domain"/>
    <property type="match status" value="2"/>
</dbReference>
<evidence type="ECO:0000313" key="5">
    <source>
        <dbReference type="WBParaSite" id="PDA_v2.g1554.t1"/>
    </source>
</evidence>
<dbReference type="InterPro" id="IPR018181">
    <property type="entry name" value="Heat_shock_70_CS"/>
</dbReference>
<keyword evidence="3" id="KW-0067">ATP-binding</keyword>
<dbReference type="Proteomes" id="UP000887578">
    <property type="component" value="Unplaced"/>
</dbReference>
<keyword evidence="4" id="KW-1185">Reference proteome</keyword>
<dbReference type="AlphaFoldDB" id="A0A914PBL1"/>
<evidence type="ECO:0000256" key="2">
    <source>
        <dbReference type="ARBA" id="ARBA00022741"/>
    </source>
</evidence>
<evidence type="ECO:0000256" key="1">
    <source>
        <dbReference type="ARBA" id="ARBA00007381"/>
    </source>
</evidence>
<reference evidence="5" key="1">
    <citation type="submission" date="2022-11" db="UniProtKB">
        <authorList>
            <consortium name="WormBaseParasite"/>
        </authorList>
    </citation>
    <scope>IDENTIFICATION</scope>
</reference>
<dbReference type="GO" id="GO:0005524">
    <property type="term" value="F:ATP binding"/>
    <property type="evidence" value="ECO:0007669"/>
    <property type="project" value="UniProtKB-KW"/>
</dbReference>
<organism evidence="4 5">
    <name type="scientific">Panagrolaimus davidi</name>
    <dbReference type="NCBI Taxonomy" id="227884"/>
    <lineage>
        <taxon>Eukaryota</taxon>
        <taxon>Metazoa</taxon>
        <taxon>Ecdysozoa</taxon>
        <taxon>Nematoda</taxon>
        <taxon>Chromadorea</taxon>
        <taxon>Rhabditida</taxon>
        <taxon>Tylenchina</taxon>
        <taxon>Panagrolaimomorpha</taxon>
        <taxon>Panagrolaimoidea</taxon>
        <taxon>Panagrolaimidae</taxon>
        <taxon>Panagrolaimus</taxon>
    </lineage>
</organism>
<dbReference type="WBParaSite" id="PDA_v2.g1554.t1">
    <property type="protein sequence ID" value="PDA_v2.g1554.t1"/>
    <property type="gene ID" value="PDA_v2.g1554"/>
</dbReference>
<dbReference type="InterPro" id="IPR013126">
    <property type="entry name" value="Hsp_70_fam"/>
</dbReference>
<dbReference type="Pfam" id="PF00012">
    <property type="entry name" value="HSP70"/>
    <property type="match status" value="2"/>
</dbReference>
<dbReference type="PRINTS" id="PR00301">
    <property type="entry name" value="HEATSHOCK70"/>
</dbReference>
<dbReference type="GO" id="GO:0006950">
    <property type="term" value="P:response to stress"/>
    <property type="evidence" value="ECO:0007669"/>
    <property type="project" value="UniProtKB-ARBA"/>
</dbReference>
<keyword evidence="2" id="KW-0547">Nucleotide-binding</keyword>
<dbReference type="GO" id="GO:0140662">
    <property type="term" value="F:ATP-dependent protein folding chaperone"/>
    <property type="evidence" value="ECO:0007669"/>
    <property type="project" value="InterPro"/>
</dbReference>
<name>A0A914PBL1_9BILA</name>
<sequence length="359" mass="40277">MAIGIDLGTSRCCAAVNRRSGIITVPLDNKGERLLPSFVAYDEAHVKCGQIVIDRLQHHANASVFDAKRIIGKELRNINVDSSWPFTLAEAENKVFSNDSAPEEVSSDLLKHIKSKAEGFQGDDLTQVIITVPVTFSEKQIRSTYMAAYLADWFMAYVIPEPVAATFAYFMNRPIPNAATILVFDLGGGTLDVCILKIYKGKLEILSRSGDPNLGGRDFDNLLIKYFTKKMAEDYNVIVPDKKKYRIIFDVEEIDSSQDYLIPITREIFETLSTELLQKIQCIIFTTLNKINMNVNKIEMVLQVGGGCRMPMIKKLLKDIFPKAEHVCEKHPEEVVAIGAAYYAYYLNVQKNNGQCVIS</sequence>
<protein>
    <submittedName>
        <fullName evidence="5">Heat shock protein 70</fullName>
    </submittedName>
</protein>